<dbReference type="SUPFAM" id="SSF54695">
    <property type="entry name" value="POZ domain"/>
    <property type="match status" value="1"/>
</dbReference>
<proteinExistence type="predicted"/>
<gene>
    <name evidence="2" type="ORF">HNY73_009842</name>
</gene>
<dbReference type="SMART" id="SM00225">
    <property type="entry name" value="BTB"/>
    <property type="match status" value="1"/>
</dbReference>
<reference evidence="2" key="1">
    <citation type="journal article" date="2020" name="bioRxiv">
        <title>Chromosome-level reference genome of the European wasp spider Argiope bruennichi: a resource for studies on range expansion and evolutionary adaptation.</title>
        <authorList>
            <person name="Sheffer M.M."/>
            <person name="Hoppe A."/>
            <person name="Krehenwinkel H."/>
            <person name="Uhl G."/>
            <person name="Kuss A.W."/>
            <person name="Jensen L."/>
            <person name="Jensen C."/>
            <person name="Gillespie R.G."/>
            <person name="Hoff K.J."/>
            <person name="Prost S."/>
        </authorList>
    </citation>
    <scope>NUCLEOTIDE SEQUENCE</scope>
</reference>
<dbReference type="PANTHER" id="PTHR24413">
    <property type="entry name" value="SPECKLE-TYPE POZ PROTEIN"/>
    <property type="match status" value="1"/>
</dbReference>
<protein>
    <submittedName>
        <fullName evidence="2">Speckle-type POZ protein like</fullName>
    </submittedName>
</protein>
<evidence type="ECO:0000313" key="3">
    <source>
        <dbReference type="Proteomes" id="UP000807504"/>
    </source>
</evidence>
<organism evidence="2 3">
    <name type="scientific">Argiope bruennichi</name>
    <name type="common">Wasp spider</name>
    <name type="synonym">Aranea bruennichi</name>
    <dbReference type="NCBI Taxonomy" id="94029"/>
    <lineage>
        <taxon>Eukaryota</taxon>
        <taxon>Metazoa</taxon>
        <taxon>Ecdysozoa</taxon>
        <taxon>Arthropoda</taxon>
        <taxon>Chelicerata</taxon>
        <taxon>Arachnida</taxon>
        <taxon>Araneae</taxon>
        <taxon>Araneomorphae</taxon>
        <taxon>Entelegynae</taxon>
        <taxon>Araneoidea</taxon>
        <taxon>Araneidae</taxon>
        <taxon>Argiope</taxon>
    </lineage>
</organism>
<evidence type="ECO:0000259" key="1">
    <source>
        <dbReference type="PROSITE" id="PS50097"/>
    </source>
</evidence>
<dbReference type="Gene3D" id="1.25.40.420">
    <property type="match status" value="1"/>
</dbReference>
<dbReference type="InterPro" id="IPR000210">
    <property type="entry name" value="BTB/POZ_dom"/>
</dbReference>
<accession>A0A8T0FAP0</accession>
<reference evidence="2" key="2">
    <citation type="submission" date="2020-06" db="EMBL/GenBank/DDBJ databases">
        <authorList>
            <person name="Sheffer M."/>
        </authorList>
    </citation>
    <scope>NUCLEOTIDE SEQUENCE</scope>
</reference>
<dbReference type="EMBL" id="JABXBU010000015">
    <property type="protein sequence ID" value="KAF8788327.1"/>
    <property type="molecule type" value="Genomic_DNA"/>
</dbReference>
<dbReference type="Pfam" id="PF00651">
    <property type="entry name" value="BTB"/>
    <property type="match status" value="1"/>
</dbReference>
<dbReference type="Gene3D" id="3.30.710.10">
    <property type="entry name" value="Potassium Channel Kv1.1, Chain A"/>
    <property type="match status" value="1"/>
</dbReference>
<dbReference type="AlphaFoldDB" id="A0A8T0FAP0"/>
<comment type="caution">
    <text evidence="2">The sequence shown here is derived from an EMBL/GenBank/DDBJ whole genome shotgun (WGS) entry which is preliminary data.</text>
</comment>
<feature type="domain" description="BTB" evidence="1">
    <location>
        <begin position="126"/>
        <end position="188"/>
    </location>
</feature>
<sequence>MYFSVDWEQRLYVSDVNSCYANFELMLDHEWSIICFLVRGTPYEPEIIDSIEIHRKNKNDGLFISGELKFTINGRQVWEKNFTEFIRPGYSFRKIGSIPNHYLSKNTECRLCGHVHIVDNETSCFSDVILKCGGASIAAHKNILSARSPVFAAMFSNPMKESHKNEVNFTDIEASVLQAMLVYMYTGKYGNLTASSAADKYQLQDLKRICCDVLKDTASHQNVLKVLVLGDLHSDDLKTFATDYICKHHAKFALIETTEEWKSLQKGRPGLVNDVLISLSSMNKNLLG</sequence>
<evidence type="ECO:0000313" key="2">
    <source>
        <dbReference type="EMBL" id="KAF8788327.1"/>
    </source>
</evidence>
<keyword evidence="3" id="KW-1185">Reference proteome</keyword>
<dbReference type="InterPro" id="IPR011333">
    <property type="entry name" value="SKP1/BTB/POZ_sf"/>
</dbReference>
<name>A0A8T0FAP0_ARGBR</name>
<dbReference type="PROSITE" id="PS50097">
    <property type="entry name" value="BTB"/>
    <property type="match status" value="1"/>
</dbReference>
<dbReference type="Proteomes" id="UP000807504">
    <property type="component" value="Unassembled WGS sequence"/>
</dbReference>